<dbReference type="GO" id="GO:0003677">
    <property type="term" value="F:DNA binding"/>
    <property type="evidence" value="ECO:0007669"/>
    <property type="project" value="InterPro"/>
</dbReference>
<dbReference type="InterPro" id="IPR027417">
    <property type="entry name" value="P-loop_NTPase"/>
</dbReference>
<dbReference type="Gene3D" id="3.40.50.300">
    <property type="entry name" value="P-loop containing nucleotide triphosphate hydrolases"/>
    <property type="match status" value="1"/>
</dbReference>
<dbReference type="AlphaFoldDB" id="C7MYG4"/>
<dbReference type="STRING" id="471857.Svir_23840"/>
<evidence type="ECO:0000313" key="5">
    <source>
        <dbReference type="EMBL" id="ACU97383.1"/>
    </source>
</evidence>
<dbReference type="GO" id="GO:0005524">
    <property type="term" value="F:ATP binding"/>
    <property type="evidence" value="ECO:0007669"/>
    <property type="project" value="UniProtKB-UniRule"/>
</dbReference>
<keyword evidence="2 3" id="KW-0067">ATP-binding</keyword>
<dbReference type="PANTHER" id="PTHR22683">
    <property type="entry name" value="SPORULATION PROTEIN RELATED"/>
    <property type="match status" value="1"/>
</dbReference>
<proteinExistence type="predicted"/>
<keyword evidence="6" id="KW-1185">Reference proteome</keyword>
<evidence type="ECO:0000256" key="3">
    <source>
        <dbReference type="PROSITE-ProRule" id="PRU00289"/>
    </source>
</evidence>
<dbReference type="SUPFAM" id="SSF52540">
    <property type="entry name" value="P-loop containing nucleoside triphosphate hydrolases"/>
    <property type="match status" value="1"/>
</dbReference>
<reference evidence="5 6" key="1">
    <citation type="journal article" date="2009" name="Stand. Genomic Sci.">
        <title>Complete genome sequence of Saccharomonospora viridis type strain (P101).</title>
        <authorList>
            <person name="Pati A."/>
            <person name="Sikorski J."/>
            <person name="Nolan M."/>
            <person name="Lapidus A."/>
            <person name="Copeland A."/>
            <person name="Glavina Del Rio T."/>
            <person name="Lucas S."/>
            <person name="Chen F."/>
            <person name="Tice H."/>
            <person name="Pitluck S."/>
            <person name="Cheng J.F."/>
            <person name="Chertkov O."/>
            <person name="Brettin T."/>
            <person name="Han C."/>
            <person name="Detter J.C."/>
            <person name="Kuske C."/>
            <person name="Bruce D."/>
            <person name="Goodwin L."/>
            <person name="Chain P."/>
            <person name="D'haeseleer P."/>
            <person name="Chen A."/>
            <person name="Palaniappan K."/>
            <person name="Ivanova N."/>
            <person name="Mavromatis K."/>
            <person name="Mikhailova N."/>
            <person name="Rohde M."/>
            <person name="Tindall B.J."/>
            <person name="Goker M."/>
            <person name="Bristow J."/>
            <person name="Eisen J.A."/>
            <person name="Markowitz V."/>
            <person name="Hugenholtz P."/>
            <person name="Kyrpides N.C."/>
            <person name="Klenk H.P."/>
        </authorList>
    </citation>
    <scope>NUCLEOTIDE SEQUENCE [LARGE SCALE GENOMIC DNA]</scope>
    <source>
        <strain evidence="6">ATCC 15386 / DSM 43017 / JCM 3036 / NBRC 12207 / P101</strain>
    </source>
</reference>
<organism evidence="5 6">
    <name type="scientific">Saccharomonospora viridis (strain ATCC 15386 / DSM 43017 / JCM 3036 / CCUG 5913 / NBRC 12207 / NCIMB 9602 / P101)</name>
    <name type="common">Thermoactinomyces viridis</name>
    <dbReference type="NCBI Taxonomy" id="471857"/>
    <lineage>
        <taxon>Bacteria</taxon>
        <taxon>Bacillati</taxon>
        <taxon>Actinomycetota</taxon>
        <taxon>Actinomycetes</taxon>
        <taxon>Pseudonocardiales</taxon>
        <taxon>Pseudonocardiaceae</taxon>
        <taxon>Saccharomonospora</taxon>
    </lineage>
</organism>
<dbReference type="eggNOG" id="COG1674">
    <property type="taxonomic scope" value="Bacteria"/>
</dbReference>
<dbReference type="PANTHER" id="PTHR22683:SF41">
    <property type="entry name" value="DNA TRANSLOCASE FTSK"/>
    <property type="match status" value="1"/>
</dbReference>
<dbReference type="Pfam" id="PF01580">
    <property type="entry name" value="FtsK_SpoIIIE"/>
    <property type="match status" value="1"/>
</dbReference>
<dbReference type="PROSITE" id="PS50901">
    <property type="entry name" value="FTSK"/>
    <property type="match status" value="1"/>
</dbReference>
<evidence type="ECO:0000259" key="4">
    <source>
        <dbReference type="PROSITE" id="PS50901"/>
    </source>
</evidence>
<dbReference type="RefSeq" id="WP_015786696.1">
    <property type="nucleotide sequence ID" value="NC_013159.1"/>
</dbReference>
<name>C7MYG4_SACVD</name>
<sequence>MSRTSNRRRGREFQAALWLIRHPGSVLAPGAVTASGMELGWSATGGIAGAAALGLLGWYRGHPDTFDRYAAPWLRAWRRRWIRYVGPRWRDIVRACELSMTHRKTGEELFPRLLRVRSASPHVETLFVKLVKGQHLRHFEAKLPELTEALKAERVAVERVKPMVIALIVQRSEPFTEVIDAPEMPETVNEVDFTDIYAGEDEYGNEFRLGPLGQHVFVAGATGAGKNSIPASLLRGMAPALRDGLVRLWICDPKQMEFAMLAPIAHRYATATEDCAELVGEYVADMQATQRELSARGDRKITVCRETPLNVLIADEMGALLAYGDGASARELRKSLALVGSQGRATGHSMLGLVQEPTKDTVPVRELFTVRVCLRVTSASHVDMTLGEGARLRGALADEIPNVPETAGIGYVVRQRTRTPLRVRSAYVSDAEITELVDFVRGTTRLRAVS</sequence>
<dbReference type="HOGENOM" id="CLU_034934_1_1_11"/>
<keyword evidence="1 3" id="KW-0547">Nucleotide-binding</keyword>
<evidence type="ECO:0000313" key="6">
    <source>
        <dbReference type="Proteomes" id="UP000000841"/>
    </source>
</evidence>
<evidence type="ECO:0000256" key="1">
    <source>
        <dbReference type="ARBA" id="ARBA00022741"/>
    </source>
</evidence>
<accession>C7MYG4</accession>
<dbReference type="EMBL" id="CP001683">
    <property type="protein sequence ID" value="ACU97383.1"/>
    <property type="molecule type" value="Genomic_DNA"/>
</dbReference>
<feature type="binding site" evidence="3">
    <location>
        <begin position="220"/>
        <end position="227"/>
    </location>
    <ligand>
        <name>ATP</name>
        <dbReference type="ChEBI" id="CHEBI:30616"/>
    </ligand>
</feature>
<dbReference type="Proteomes" id="UP000000841">
    <property type="component" value="Chromosome"/>
</dbReference>
<feature type="domain" description="FtsK" evidence="4">
    <location>
        <begin position="204"/>
        <end position="383"/>
    </location>
</feature>
<dbReference type="InterPro" id="IPR002543">
    <property type="entry name" value="FtsK_dom"/>
</dbReference>
<dbReference type="KEGG" id="svi:Svir_23840"/>
<evidence type="ECO:0000256" key="2">
    <source>
        <dbReference type="ARBA" id="ARBA00022840"/>
    </source>
</evidence>
<gene>
    <name evidence="5" type="ordered locus">Svir_23840</name>
</gene>
<dbReference type="InterPro" id="IPR050206">
    <property type="entry name" value="FtsK/SpoIIIE/SftA"/>
</dbReference>
<protein>
    <submittedName>
        <fullName evidence="5">DNA segregation ATPase, FtsK/SpoIIIE family</fullName>
    </submittedName>
</protein>